<keyword evidence="4" id="KW-0804">Transcription</keyword>
<gene>
    <name evidence="6" type="ordered locus">Ping_3660</name>
</gene>
<dbReference type="InterPro" id="IPR036388">
    <property type="entry name" value="WH-like_DNA-bd_sf"/>
</dbReference>
<evidence type="ECO:0000313" key="7">
    <source>
        <dbReference type="Proteomes" id="UP000000639"/>
    </source>
</evidence>
<dbReference type="PANTHER" id="PTHR30346:SF0">
    <property type="entry name" value="HCA OPERON TRANSCRIPTIONAL ACTIVATOR HCAR"/>
    <property type="match status" value="1"/>
</dbReference>
<dbReference type="InterPro" id="IPR000847">
    <property type="entry name" value="LysR_HTH_N"/>
</dbReference>
<dbReference type="Gene3D" id="3.40.190.290">
    <property type="match status" value="1"/>
</dbReference>
<dbReference type="PANTHER" id="PTHR30346">
    <property type="entry name" value="TRANSCRIPTIONAL DUAL REGULATOR HCAR-RELATED"/>
    <property type="match status" value="1"/>
</dbReference>
<sequence length="306" mass="34328">MLNENITLKKLHIFLTFMKCRTMNKTAEMLNMSTVSIHRAIHSLETELQCPLFQQQGRLLSPLDSAKTLEIEAKILLKQLGRTISETQETAGIFSAHFKLGSIYSLTFNSIPALITSMKKQDKKLEIELTTSSNKYLFKKLTALELDVIVVSLDAPLLDPSLIFFPLFEDHLALAVPVNDPLASYSSIALADIKNCPFVMLSKGFATAQDVLRTFEKAQIKPNVVMEVNDIFSLISMVSTGLGYSLLPNRIARILNDKVKLIPLHEQDKIKQTITMVCLASRSKEPKILAFTKQCHLYAKSLRDAK</sequence>
<dbReference type="SUPFAM" id="SSF46785">
    <property type="entry name" value="Winged helix' DNA-binding domain"/>
    <property type="match status" value="1"/>
</dbReference>
<dbReference type="GO" id="GO:0003700">
    <property type="term" value="F:DNA-binding transcription factor activity"/>
    <property type="evidence" value="ECO:0007669"/>
    <property type="project" value="InterPro"/>
</dbReference>
<dbReference type="Gene3D" id="1.10.10.10">
    <property type="entry name" value="Winged helix-like DNA-binding domain superfamily/Winged helix DNA-binding domain"/>
    <property type="match status" value="1"/>
</dbReference>
<dbReference type="InterPro" id="IPR036390">
    <property type="entry name" value="WH_DNA-bd_sf"/>
</dbReference>
<organism evidence="6 7">
    <name type="scientific">Psychromonas ingrahamii (strain DSM 17664 / CCUG 51855 / 37)</name>
    <dbReference type="NCBI Taxonomy" id="357804"/>
    <lineage>
        <taxon>Bacteria</taxon>
        <taxon>Pseudomonadati</taxon>
        <taxon>Pseudomonadota</taxon>
        <taxon>Gammaproteobacteria</taxon>
        <taxon>Alteromonadales</taxon>
        <taxon>Psychromonadaceae</taxon>
        <taxon>Psychromonas</taxon>
    </lineage>
</organism>
<dbReference type="GO" id="GO:0032993">
    <property type="term" value="C:protein-DNA complex"/>
    <property type="evidence" value="ECO:0007669"/>
    <property type="project" value="TreeGrafter"/>
</dbReference>
<evidence type="ECO:0000259" key="5">
    <source>
        <dbReference type="PROSITE" id="PS50931"/>
    </source>
</evidence>
<dbReference type="Proteomes" id="UP000000639">
    <property type="component" value="Chromosome"/>
</dbReference>
<evidence type="ECO:0000256" key="2">
    <source>
        <dbReference type="ARBA" id="ARBA00023015"/>
    </source>
</evidence>
<name>A1T0S8_PSYIN</name>
<reference evidence="6 7" key="1">
    <citation type="submission" date="2007-01" db="EMBL/GenBank/DDBJ databases">
        <title>Complete sequence of Psychromonas ingrahamii 37.</title>
        <authorList>
            <consortium name="US DOE Joint Genome Institute"/>
            <person name="Copeland A."/>
            <person name="Lucas S."/>
            <person name="Lapidus A."/>
            <person name="Barry K."/>
            <person name="Detter J.C."/>
            <person name="Glavina del Rio T."/>
            <person name="Hammon N."/>
            <person name="Israni S."/>
            <person name="Dalin E."/>
            <person name="Tice H."/>
            <person name="Pitluck S."/>
            <person name="Thompson L.S."/>
            <person name="Brettin T."/>
            <person name="Bruce D."/>
            <person name="Han C."/>
            <person name="Tapia R."/>
            <person name="Schmutz J."/>
            <person name="Larimer F."/>
            <person name="Land M."/>
            <person name="Hauser L."/>
            <person name="Kyrpides N."/>
            <person name="Ivanova N."/>
            <person name="Staley J."/>
            <person name="Richardson P."/>
        </authorList>
    </citation>
    <scope>NUCLEOTIDE SEQUENCE [LARGE SCALE GENOMIC DNA]</scope>
    <source>
        <strain evidence="6 7">37</strain>
    </source>
</reference>
<dbReference type="AlphaFoldDB" id="A1T0S8"/>
<dbReference type="OrthoDB" id="9803735at2"/>
<dbReference type="HOGENOM" id="CLU_039613_6_2_6"/>
<comment type="similarity">
    <text evidence="1">Belongs to the LysR transcriptional regulatory family.</text>
</comment>
<evidence type="ECO:0000256" key="4">
    <source>
        <dbReference type="ARBA" id="ARBA00023163"/>
    </source>
</evidence>
<dbReference type="EMBL" id="CP000510">
    <property type="protein sequence ID" value="ABM05343.1"/>
    <property type="molecule type" value="Genomic_DNA"/>
</dbReference>
<dbReference type="RefSeq" id="WP_011771891.1">
    <property type="nucleotide sequence ID" value="NC_008709.1"/>
</dbReference>
<accession>A1T0S8</accession>
<protein>
    <submittedName>
        <fullName evidence="6">Transcriptional regulator, substrate-binding of LysR family protein</fullName>
    </submittedName>
</protein>
<evidence type="ECO:0000256" key="3">
    <source>
        <dbReference type="ARBA" id="ARBA00023125"/>
    </source>
</evidence>
<evidence type="ECO:0000313" key="6">
    <source>
        <dbReference type="EMBL" id="ABM05343.1"/>
    </source>
</evidence>
<dbReference type="SUPFAM" id="SSF53850">
    <property type="entry name" value="Periplasmic binding protein-like II"/>
    <property type="match status" value="1"/>
</dbReference>
<dbReference type="PROSITE" id="PS50931">
    <property type="entry name" value="HTH_LYSR"/>
    <property type="match status" value="1"/>
</dbReference>
<dbReference type="STRING" id="357804.Ping_3660"/>
<keyword evidence="7" id="KW-1185">Reference proteome</keyword>
<dbReference type="eggNOG" id="COG0583">
    <property type="taxonomic scope" value="Bacteria"/>
</dbReference>
<dbReference type="Pfam" id="PF00126">
    <property type="entry name" value="HTH_1"/>
    <property type="match status" value="1"/>
</dbReference>
<dbReference type="Pfam" id="PF03466">
    <property type="entry name" value="LysR_substrate"/>
    <property type="match status" value="1"/>
</dbReference>
<keyword evidence="3" id="KW-0238">DNA-binding</keyword>
<feature type="domain" description="HTH lysR-type" evidence="5">
    <location>
        <begin position="6"/>
        <end position="63"/>
    </location>
</feature>
<dbReference type="KEGG" id="pin:Ping_3660"/>
<evidence type="ECO:0000256" key="1">
    <source>
        <dbReference type="ARBA" id="ARBA00009437"/>
    </source>
</evidence>
<keyword evidence="2" id="KW-0805">Transcription regulation</keyword>
<dbReference type="GO" id="GO:0003677">
    <property type="term" value="F:DNA binding"/>
    <property type="evidence" value="ECO:0007669"/>
    <property type="project" value="UniProtKB-KW"/>
</dbReference>
<proteinExistence type="inferred from homology"/>
<dbReference type="InterPro" id="IPR005119">
    <property type="entry name" value="LysR_subst-bd"/>
</dbReference>